<organism evidence="2 3">
    <name type="scientific">Actinacidiphila bryophytorum</name>
    <dbReference type="NCBI Taxonomy" id="1436133"/>
    <lineage>
        <taxon>Bacteria</taxon>
        <taxon>Bacillati</taxon>
        <taxon>Actinomycetota</taxon>
        <taxon>Actinomycetes</taxon>
        <taxon>Kitasatosporales</taxon>
        <taxon>Streptomycetaceae</taxon>
        <taxon>Actinacidiphila</taxon>
    </lineage>
</organism>
<feature type="region of interest" description="Disordered" evidence="1">
    <location>
        <begin position="1"/>
        <end position="198"/>
    </location>
</feature>
<comment type="caution">
    <text evidence="2">The sequence shown here is derived from an EMBL/GenBank/DDBJ whole genome shotgun (WGS) entry which is preliminary data.</text>
</comment>
<evidence type="ECO:0000313" key="3">
    <source>
        <dbReference type="Proteomes" id="UP001153328"/>
    </source>
</evidence>
<name>A0A9W4MC10_9ACTN</name>
<gene>
    <name evidence="2" type="ORF">SBRY_40696</name>
</gene>
<sequence>MPRTGVLVIARAPVRSPGHESRNDTQAAPGPPGLAADRGGPRGGRRRRTGRLAGLTPGRRLRRRRTGRRTLRGEQRPGGHRNQPGAVRTDGRADRDRDDHPSRTDTAAQPPGGHPHHAPGGREGAVRRQVRARRPAQHRHRQPHLADRMGRGHRHRRLPPGPRTGPRRRHFARGRKLLGRPHMGPHRLHGRRLGPLPDRRLHHHVRRPRHPHHAGRIHLRRLRRHGLLRRQHGRRVQPADVREHLAHRHHRPAHPRRLLPRHLHPGGGLPHRHAGHRRRPRHRLQAALRGLRRRHVLLPRRLGGTRALRPGQVAGRLHAGVQEGRTVRVLLRLRRRGDHGLQGRLLLPGDLRDELRPARDTP</sequence>
<protein>
    <submittedName>
        <fullName evidence="2">Uncharacterized protein</fullName>
    </submittedName>
</protein>
<accession>A0A9W4MC10</accession>
<dbReference type="EMBL" id="CAJVAX010000018">
    <property type="protein sequence ID" value="CAG7647551.1"/>
    <property type="molecule type" value="Genomic_DNA"/>
</dbReference>
<evidence type="ECO:0000313" key="2">
    <source>
        <dbReference type="EMBL" id="CAG7647551.1"/>
    </source>
</evidence>
<dbReference type="AlphaFoldDB" id="A0A9W4MC10"/>
<dbReference type="Proteomes" id="UP001153328">
    <property type="component" value="Unassembled WGS sequence"/>
</dbReference>
<proteinExistence type="predicted"/>
<reference evidence="2" key="1">
    <citation type="submission" date="2021-06" db="EMBL/GenBank/DDBJ databases">
        <authorList>
            <person name="Arsene-Ploetze F."/>
        </authorList>
    </citation>
    <scope>NUCLEOTIDE SEQUENCE</scope>
    <source>
        <strain evidence="2">SBRY1</strain>
    </source>
</reference>
<evidence type="ECO:0000256" key="1">
    <source>
        <dbReference type="SAM" id="MobiDB-lite"/>
    </source>
</evidence>
<feature type="compositionally biased region" description="Basic residues" evidence="1">
    <location>
        <begin position="59"/>
        <end position="70"/>
    </location>
</feature>
<feature type="compositionally biased region" description="Basic residues" evidence="1">
    <location>
        <begin position="165"/>
        <end position="192"/>
    </location>
</feature>
<feature type="compositionally biased region" description="Basic and acidic residues" evidence="1">
    <location>
        <begin position="89"/>
        <end position="103"/>
    </location>
</feature>
<feature type="compositionally biased region" description="Basic residues" evidence="1">
    <location>
        <begin position="128"/>
        <end position="143"/>
    </location>
</feature>
<keyword evidence="3" id="KW-1185">Reference proteome</keyword>